<keyword evidence="1" id="KW-1133">Transmembrane helix</keyword>
<dbReference type="EMBL" id="MHKV01000030">
    <property type="protein sequence ID" value="OGY96900.1"/>
    <property type="molecule type" value="Genomic_DNA"/>
</dbReference>
<dbReference type="AlphaFoldDB" id="A0A1G2C8A9"/>
<evidence type="ECO:0000256" key="1">
    <source>
        <dbReference type="SAM" id="Phobius"/>
    </source>
</evidence>
<keyword evidence="1" id="KW-0472">Membrane</keyword>
<evidence type="ECO:0000313" key="2">
    <source>
        <dbReference type="EMBL" id="OGY96900.1"/>
    </source>
</evidence>
<accession>A0A1G2C8A9</accession>
<evidence type="ECO:0000313" key="3">
    <source>
        <dbReference type="Proteomes" id="UP000176349"/>
    </source>
</evidence>
<dbReference type="Proteomes" id="UP000176349">
    <property type="component" value="Unassembled WGS sequence"/>
</dbReference>
<organism evidence="2 3">
    <name type="scientific">Candidatus Liptonbacteria bacterium GWC1_60_9</name>
    <dbReference type="NCBI Taxonomy" id="1798645"/>
    <lineage>
        <taxon>Bacteria</taxon>
        <taxon>Candidatus Liptoniibacteriota</taxon>
    </lineage>
</organism>
<proteinExistence type="predicted"/>
<sequence length="177" mass="20065">MNIEWVVEYLFSAREFLGELFVANLGALQLVSLLISAALFAGIVYLIAKLNLVGMGMEKLSEVIAKKDLSRRRSVRAWQRVEQRILMDDEAQVKLAVIEADKILDEILKMAGLRGEAMADRLKKLTPAQLSNIENVWQVHKIRNRIVHEPDYHLAHADAAYAIDIYRVALKELGLID</sequence>
<feature type="transmembrane region" description="Helical" evidence="1">
    <location>
        <begin position="20"/>
        <end position="48"/>
    </location>
</feature>
<keyword evidence="1" id="KW-0812">Transmembrane</keyword>
<gene>
    <name evidence="2" type="ORF">A2128_02200</name>
</gene>
<comment type="caution">
    <text evidence="2">The sequence shown here is derived from an EMBL/GenBank/DDBJ whole genome shotgun (WGS) entry which is preliminary data.</text>
</comment>
<name>A0A1G2C8A9_9BACT</name>
<protein>
    <recommendedName>
        <fullName evidence="4">DUF4145 domain-containing protein</fullName>
    </recommendedName>
</protein>
<reference evidence="2 3" key="1">
    <citation type="journal article" date="2016" name="Nat. Commun.">
        <title>Thousands of microbial genomes shed light on interconnected biogeochemical processes in an aquifer system.</title>
        <authorList>
            <person name="Anantharaman K."/>
            <person name="Brown C.T."/>
            <person name="Hug L.A."/>
            <person name="Sharon I."/>
            <person name="Castelle C.J."/>
            <person name="Probst A.J."/>
            <person name="Thomas B.C."/>
            <person name="Singh A."/>
            <person name="Wilkins M.J."/>
            <person name="Karaoz U."/>
            <person name="Brodie E.L."/>
            <person name="Williams K.H."/>
            <person name="Hubbard S.S."/>
            <person name="Banfield J.F."/>
        </authorList>
    </citation>
    <scope>NUCLEOTIDE SEQUENCE [LARGE SCALE GENOMIC DNA]</scope>
</reference>
<evidence type="ECO:0008006" key="4">
    <source>
        <dbReference type="Google" id="ProtNLM"/>
    </source>
</evidence>